<protein>
    <recommendedName>
        <fullName evidence="7">Polysaccharide chain length determinant N-terminal domain-containing protein</fullName>
    </recommendedName>
</protein>
<evidence type="ECO:0000256" key="1">
    <source>
        <dbReference type="ARBA" id="ARBA00004651"/>
    </source>
</evidence>
<evidence type="ECO:0000256" key="6">
    <source>
        <dbReference type="SAM" id="Phobius"/>
    </source>
</evidence>
<dbReference type="InterPro" id="IPR050445">
    <property type="entry name" value="Bact_polysacc_biosynth/exp"/>
</dbReference>
<keyword evidence="2" id="KW-1003">Cell membrane</keyword>
<dbReference type="EMBL" id="NXGD01000002">
    <property type="protein sequence ID" value="PRN01382.1"/>
    <property type="molecule type" value="Genomic_DNA"/>
</dbReference>
<dbReference type="Pfam" id="PF02706">
    <property type="entry name" value="Wzz"/>
    <property type="match status" value="1"/>
</dbReference>
<evidence type="ECO:0000256" key="2">
    <source>
        <dbReference type="ARBA" id="ARBA00022475"/>
    </source>
</evidence>
<dbReference type="InterPro" id="IPR003856">
    <property type="entry name" value="LPS_length_determ_N"/>
</dbReference>
<feature type="transmembrane region" description="Helical" evidence="6">
    <location>
        <begin position="194"/>
        <end position="218"/>
    </location>
</feature>
<comment type="caution">
    <text evidence="8">The sequence shown here is derived from an EMBL/GenBank/DDBJ whole genome shotgun (WGS) entry which is preliminary data.</text>
</comment>
<dbReference type="GO" id="GO:0004713">
    <property type="term" value="F:protein tyrosine kinase activity"/>
    <property type="evidence" value="ECO:0007669"/>
    <property type="project" value="TreeGrafter"/>
</dbReference>
<dbReference type="GO" id="GO:0005886">
    <property type="term" value="C:plasma membrane"/>
    <property type="evidence" value="ECO:0007669"/>
    <property type="project" value="UniProtKB-SubCell"/>
</dbReference>
<evidence type="ECO:0000259" key="7">
    <source>
        <dbReference type="Pfam" id="PF02706"/>
    </source>
</evidence>
<comment type="subcellular location">
    <subcellularLocation>
        <location evidence="1">Cell membrane</location>
        <topology evidence="1">Multi-pass membrane protein</topology>
    </subcellularLocation>
</comment>
<organism evidence="8 9">
    <name type="scientific">Aliarcobacter cryaerophilus</name>
    <dbReference type="NCBI Taxonomy" id="28198"/>
    <lineage>
        <taxon>Bacteria</taxon>
        <taxon>Pseudomonadati</taxon>
        <taxon>Campylobacterota</taxon>
        <taxon>Epsilonproteobacteria</taxon>
        <taxon>Campylobacterales</taxon>
        <taxon>Arcobacteraceae</taxon>
        <taxon>Aliarcobacter</taxon>
    </lineage>
</organism>
<dbReference type="PANTHER" id="PTHR32309:SF13">
    <property type="entry name" value="FERRIC ENTEROBACTIN TRANSPORT PROTEIN FEPE"/>
    <property type="match status" value="1"/>
</dbReference>
<feature type="domain" description="Polysaccharide chain length determinant N-terminal" evidence="7">
    <location>
        <begin position="34"/>
        <end position="87"/>
    </location>
</feature>
<keyword evidence="3 6" id="KW-0812">Transmembrane</keyword>
<feature type="transmembrane region" description="Helical" evidence="6">
    <location>
        <begin position="50"/>
        <end position="69"/>
    </location>
</feature>
<dbReference type="PANTHER" id="PTHR32309">
    <property type="entry name" value="TYROSINE-PROTEIN KINASE"/>
    <property type="match status" value="1"/>
</dbReference>
<gene>
    <name evidence="8" type="ORF">CJ668_02635</name>
</gene>
<evidence type="ECO:0000313" key="9">
    <source>
        <dbReference type="Proteomes" id="UP000238811"/>
    </source>
</evidence>
<dbReference type="AlphaFoldDB" id="A0A2S9TRB6"/>
<reference evidence="8 9" key="1">
    <citation type="submission" date="2017-09" db="EMBL/GenBank/DDBJ databases">
        <title>Reassesment of A. cryaerophilus.</title>
        <authorList>
            <person name="Perez-Cataluna A."/>
            <person name="Collado L."/>
            <person name="Salgado O."/>
            <person name="Lefinanco V."/>
            <person name="Figueras M.J."/>
        </authorList>
    </citation>
    <scope>NUCLEOTIDE SEQUENCE [LARGE SCALE GENOMIC DNA]</scope>
    <source>
        <strain evidence="8 9">LMG 10229</strain>
    </source>
</reference>
<proteinExistence type="predicted"/>
<evidence type="ECO:0000313" key="8">
    <source>
        <dbReference type="EMBL" id="PRN01382.1"/>
    </source>
</evidence>
<evidence type="ECO:0000256" key="3">
    <source>
        <dbReference type="ARBA" id="ARBA00022692"/>
    </source>
</evidence>
<keyword evidence="4 6" id="KW-1133">Transmembrane helix</keyword>
<evidence type="ECO:0000256" key="5">
    <source>
        <dbReference type="ARBA" id="ARBA00023136"/>
    </source>
</evidence>
<name>A0A2S9TRB6_9BACT</name>
<dbReference type="Proteomes" id="UP000238811">
    <property type="component" value="Unassembled WGS sequence"/>
</dbReference>
<evidence type="ECO:0000256" key="4">
    <source>
        <dbReference type="ARBA" id="ARBA00022989"/>
    </source>
</evidence>
<sequence length="225" mass="26252">MIVNNEIKDTFDTIPSLKNKRNQKMQENKILNEDEIDLRELFKTIWDKRFFIIIFTFIITLISFIYVLLKNPTPVYEGKIYFEMGEMKGETYGSKLIENTNDLASLINITFNENSSFSKEENPNALLKKGTTKILEITYFGENKDNIKNKLEKIKEFIMVRHQKLSNFYDIAVQTEQIGDIKISEEAINEPKTALIVTVAFITGFILSIFLVFFIQFIQSIKKES</sequence>
<keyword evidence="5 6" id="KW-0472">Membrane</keyword>
<accession>A0A2S9TRB6</accession>